<protein>
    <submittedName>
        <fullName evidence="1">Uncharacterized protein</fullName>
    </submittedName>
</protein>
<sequence>MEDFHLFKSYEERISSTAYNPLDVSRREQELIKSSTDRIKNVFTLSANPISKIHDYQTNQNYKEPSHLEPIHSTLSTAPNGLQQQQNKKTVIRLSLEGPSPTLPHLSPIVPAPKPVADISLHVPLPSAPKSRQKEPKAKQQKLRQKCSLLSFQYSSHLWVFSDQQFIGFNVKGREILLKTELDKIYGKFKKDVVKAINYIETGLSSILETAKNALNLERDVKQPKVEIAIPFSAIRKVEMKHQKSLDNASEGEIIVTRFILTLFEQSQDQITNWSTQHTNGYMLYSPHSFDEMMNNHFFKTEPIPQQFSNHPKNTITFMVLCKKDILQQYITELEDYFKDNMIPFEGAGESTYTFFRIA</sequence>
<name>A0ABQ9XZ57_9EUKA</name>
<reference evidence="1 2" key="1">
    <citation type="journal article" date="2022" name="bioRxiv">
        <title>Genomics of Preaxostyla Flagellates Illuminates Evolutionary Transitions and the Path Towards Mitochondrial Loss.</title>
        <authorList>
            <person name="Novak L.V.F."/>
            <person name="Treitli S.C."/>
            <person name="Pyrih J."/>
            <person name="Halakuc P."/>
            <person name="Pipaliya S.V."/>
            <person name="Vacek V."/>
            <person name="Brzon O."/>
            <person name="Soukal P."/>
            <person name="Eme L."/>
            <person name="Dacks J.B."/>
            <person name="Karnkowska A."/>
            <person name="Elias M."/>
            <person name="Hampl V."/>
        </authorList>
    </citation>
    <scope>NUCLEOTIDE SEQUENCE [LARGE SCALE GENOMIC DNA]</scope>
    <source>
        <strain evidence="1">NAU3</strain>
        <tissue evidence="1">Gut</tissue>
    </source>
</reference>
<comment type="caution">
    <text evidence="1">The sequence shown here is derived from an EMBL/GenBank/DDBJ whole genome shotgun (WGS) entry which is preliminary data.</text>
</comment>
<dbReference type="EMBL" id="JARBJD010000053">
    <property type="protein sequence ID" value="KAK2956743.1"/>
    <property type="molecule type" value="Genomic_DNA"/>
</dbReference>
<accession>A0ABQ9XZ57</accession>
<dbReference type="Proteomes" id="UP001281761">
    <property type="component" value="Unassembled WGS sequence"/>
</dbReference>
<evidence type="ECO:0000313" key="2">
    <source>
        <dbReference type="Proteomes" id="UP001281761"/>
    </source>
</evidence>
<gene>
    <name evidence="1" type="ORF">BLNAU_8377</name>
</gene>
<evidence type="ECO:0000313" key="1">
    <source>
        <dbReference type="EMBL" id="KAK2956743.1"/>
    </source>
</evidence>
<keyword evidence="2" id="KW-1185">Reference proteome</keyword>
<proteinExistence type="predicted"/>
<organism evidence="1 2">
    <name type="scientific">Blattamonas nauphoetae</name>
    <dbReference type="NCBI Taxonomy" id="2049346"/>
    <lineage>
        <taxon>Eukaryota</taxon>
        <taxon>Metamonada</taxon>
        <taxon>Preaxostyla</taxon>
        <taxon>Oxymonadida</taxon>
        <taxon>Blattamonas</taxon>
    </lineage>
</organism>